<evidence type="ECO:0000313" key="2">
    <source>
        <dbReference type="Proteomes" id="UP000195221"/>
    </source>
</evidence>
<dbReference type="AlphaFoldDB" id="A0A242MLK1"/>
<name>A0A242MLK1_CABSO</name>
<protein>
    <submittedName>
        <fullName evidence="1">Uncharacterized protein</fullName>
    </submittedName>
</protein>
<organism evidence="1 2">
    <name type="scientific">Caballeronia sordidicola</name>
    <name type="common">Burkholderia sordidicola</name>
    <dbReference type="NCBI Taxonomy" id="196367"/>
    <lineage>
        <taxon>Bacteria</taxon>
        <taxon>Pseudomonadati</taxon>
        <taxon>Pseudomonadota</taxon>
        <taxon>Betaproteobacteria</taxon>
        <taxon>Burkholderiales</taxon>
        <taxon>Burkholderiaceae</taxon>
        <taxon>Caballeronia</taxon>
    </lineage>
</organism>
<comment type="caution">
    <text evidence="1">The sequence shown here is derived from an EMBL/GenBank/DDBJ whole genome shotgun (WGS) entry which is preliminary data.</text>
</comment>
<accession>A0A242MLK1</accession>
<gene>
    <name evidence="1" type="ORF">PAMC26577_24530</name>
</gene>
<sequence length="41" mass="4496">MGCWDCRCHSMKPLGRFGGSAVWRFGSQAELEFVAYAGAGR</sequence>
<proteinExistence type="predicted"/>
<dbReference type="EMBL" id="NBTZ01000101">
    <property type="protein sequence ID" value="OTP71625.1"/>
    <property type="molecule type" value="Genomic_DNA"/>
</dbReference>
<dbReference type="Proteomes" id="UP000195221">
    <property type="component" value="Unassembled WGS sequence"/>
</dbReference>
<evidence type="ECO:0000313" key="1">
    <source>
        <dbReference type="EMBL" id="OTP71625.1"/>
    </source>
</evidence>
<reference evidence="1 2" key="1">
    <citation type="submission" date="2017-03" db="EMBL/GenBank/DDBJ databases">
        <title>Genome analysis of strain PAMC 26577.</title>
        <authorList>
            <person name="Oh H.-M."/>
            <person name="Yang J.-A."/>
        </authorList>
    </citation>
    <scope>NUCLEOTIDE SEQUENCE [LARGE SCALE GENOMIC DNA]</scope>
    <source>
        <strain evidence="1 2">PAMC 26577</strain>
    </source>
</reference>